<evidence type="ECO:0000313" key="1">
    <source>
        <dbReference type="EMBL" id="GCC31736.1"/>
    </source>
</evidence>
<gene>
    <name evidence="1" type="ORF">chiPu_0010197</name>
</gene>
<evidence type="ECO:0000313" key="2">
    <source>
        <dbReference type="Proteomes" id="UP000287033"/>
    </source>
</evidence>
<dbReference type="AlphaFoldDB" id="A0A401SMZ7"/>
<comment type="caution">
    <text evidence="1">The sequence shown here is derived from an EMBL/GenBank/DDBJ whole genome shotgun (WGS) entry which is preliminary data.</text>
</comment>
<dbReference type="EMBL" id="BEZZ01000385">
    <property type="protein sequence ID" value="GCC31736.1"/>
    <property type="molecule type" value="Genomic_DNA"/>
</dbReference>
<dbReference type="Proteomes" id="UP000287033">
    <property type="component" value="Unassembled WGS sequence"/>
</dbReference>
<organism evidence="1 2">
    <name type="scientific">Chiloscyllium punctatum</name>
    <name type="common">Brownbanded bambooshark</name>
    <name type="synonym">Hemiscyllium punctatum</name>
    <dbReference type="NCBI Taxonomy" id="137246"/>
    <lineage>
        <taxon>Eukaryota</taxon>
        <taxon>Metazoa</taxon>
        <taxon>Chordata</taxon>
        <taxon>Craniata</taxon>
        <taxon>Vertebrata</taxon>
        <taxon>Chondrichthyes</taxon>
        <taxon>Elasmobranchii</taxon>
        <taxon>Galeomorphii</taxon>
        <taxon>Galeoidea</taxon>
        <taxon>Orectolobiformes</taxon>
        <taxon>Hemiscylliidae</taxon>
        <taxon>Chiloscyllium</taxon>
    </lineage>
</organism>
<proteinExistence type="predicted"/>
<reference evidence="1 2" key="1">
    <citation type="journal article" date="2018" name="Nat. Ecol. Evol.">
        <title>Shark genomes provide insights into elasmobranch evolution and the origin of vertebrates.</title>
        <authorList>
            <person name="Hara Y"/>
            <person name="Yamaguchi K"/>
            <person name="Onimaru K"/>
            <person name="Kadota M"/>
            <person name="Koyanagi M"/>
            <person name="Keeley SD"/>
            <person name="Tatsumi K"/>
            <person name="Tanaka K"/>
            <person name="Motone F"/>
            <person name="Kageyama Y"/>
            <person name="Nozu R"/>
            <person name="Adachi N"/>
            <person name="Nishimura O"/>
            <person name="Nakagawa R"/>
            <person name="Tanegashima C"/>
            <person name="Kiyatake I"/>
            <person name="Matsumoto R"/>
            <person name="Murakumo K"/>
            <person name="Nishida K"/>
            <person name="Terakita A"/>
            <person name="Kuratani S"/>
            <person name="Sato K"/>
            <person name="Hyodo S Kuraku.S."/>
        </authorList>
    </citation>
    <scope>NUCLEOTIDE SEQUENCE [LARGE SCALE GENOMIC DNA]</scope>
</reference>
<keyword evidence="2" id="KW-1185">Reference proteome</keyword>
<accession>A0A401SMZ7</accession>
<name>A0A401SMZ7_CHIPU</name>
<sequence length="78" mass="8615">MELRVTGQGQPIVRGDWFRCDQWDNGLLLMVSQSEADCRVINGTAVGLRLGCRPLGGVEWTRKAGRWARSRSLEAGGL</sequence>
<protein>
    <submittedName>
        <fullName evidence="1">Uncharacterized protein</fullName>
    </submittedName>
</protein>